<dbReference type="AlphaFoldDB" id="A0A1C4V9K5"/>
<dbReference type="Pfam" id="PF00300">
    <property type="entry name" value="His_Phos_1"/>
    <property type="match status" value="1"/>
</dbReference>
<accession>A0A1C4V9K5</accession>
<dbReference type="Proteomes" id="UP000198797">
    <property type="component" value="Unassembled WGS sequence"/>
</dbReference>
<sequence>MTATSLRLVAHAHTAALRRAVFGAGDDDLDEGGRQAALALVGPGRHATLGRVDVCLTSPSPAAVQTAYAIGLRPTVEAALADCDYAGWAGRSLADVGAREPEALRQWWGTPEAAPHGGESLAALRDRVGGWLDDQLAPGVRIAAVTHPMVVRVAIVHALRLPMAALPRLDVAPLAVVRLSRHGSRWQLQFTAPQVGSGSERRPPG</sequence>
<dbReference type="RefSeq" id="WP_176738835.1">
    <property type="nucleotide sequence ID" value="NZ_FMCU01000002.1"/>
</dbReference>
<proteinExistence type="predicted"/>
<dbReference type="STRING" id="121616.GA0070216_102212"/>
<dbReference type="Gene3D" id="3.40.50.1240">
    <property type="entry name" value="Phosphoglycerate mutase-like"/>
    <property type="match status" value="1"/>
</dbReference>
<name>A0A1C4V9K5_9ACTN</name>
<reference evidence="2" key="1">
    <citation type="submission" date="2016-06" db="EMBL/GenBank/DDBJ databases">
        <authorList>
            <person name="Varghese N."/>
            <person name="Submissions Spin"/>
        </authorList>
    </citation>
    <scope>NUCLEOTIDE SEQUENCE [LARGE SCALE GENOMIC DNA]</scope>
    <source>
        <strain evidence="2">DSM 44100</strain>
    </source>
</reference>
<evidence type="ECO:0000313" key="2">
    <source>
        <dbReference type="Proteomes" id="UP000198797"/>
    </source>
</evidence>
<evidence type="ECO:0000313" key="1">
    <source>
        <dbReference type="EMBL" id="SCE80439.1"/>
    </source>
</evidence>
<gene>
    <name evidence="1" type="ORF">GA0070216_102212</name>
</gene>
<keyword evidence="2" id="KW-1185">Reference proteome</keyword>
<organism evidence="1 2">
    <name type="scientific">Micromonospora matsumotoense</name>
    <dbReference type="NCBI Taxonomy" id="121616"/>
    <lineage>
        <taxon>Bacteria</taxon>
        <taxon>Bacillati</taxon>
        <taxon>Actinomycetota</taxon>
        <taxon>Actinomycetes</taxon>
        <taxon>Micromonosporales</taxon>
        <taxon>Micromonosporaceae</taxon>
        <taxon>Micromonospora</taxon>
    </lineage>
</organism>
<dbReference type="InterPro" id="IPR029033">
    <property type="entry name" value="His_PPase_superfam"/>
</dbReference>
<dbReference type="SUPFAM" id="SSF53254">
    <property type="entry name" value="Phosphoglycerate mutase-like"/>
    <property type="match status" value="1"/>
</dbReference>
<dbReference type="InterPro" id="IPR013078">
    <property type="entry name" value="His_Pase_superF_clade-1"/>
</dbReference>
<dbReference type="EMBL" id="FMCU01000002">
    <property type="protein sequence ID" value="SCE80439.1"/>
    <property type="molecule type" value="Genomic_DNA"/>
</dbReference>
<protein>
    <submittedName>
        <fullName evidence="1">Broad specificity phosphatase PhoE</fullName>
    </submittedName>
</protein>
<dbReference type="SMART" id="SM00855">
    <property type="entry name" value="PGAM"/>
    <property type="match status" value="1"/>
</dbReference>